<keyword evidence="2" id="KW-0472">Membrane</keyword>
<accession>A0A370BD51</accession>
<feature type="compositionally biased region" description="Low complexity" evidence="1">
    <location>
        <begin position="91"/>
        <end position="102"/>
    </location>
</feature>
<feature type="compositionally biased region" description="Low complexity" evidence="1">
    <location>
        <begin position="57"/>
        <end position="84"/>
    </location>
</feature>
<feature type="region of interest" description="Disordered" evidence="1">
    <location>
        <begin position="200"/>
        <end position="229"/>
    </location>
</feature>
<keyword evidence="4" id="KW-1185">Reference proteome</keyword>
<comment type="caution">
    <text evidence="3">The sequence shown here is derived from an EMBL/GenBank/DDBJ whole genome shotgun (WGS) entry which is preliminary data.</text>
</comment>
<gene>
    <name evidence="3" type="ORF">DVH02_10770</name>
</gene>
<organism evidence="3 4">
    <name type="scientific">Streptomyces corynorhini</name>
    <dbReference type="NCBI Taxonomy" id="2282652"/>
    <lineage>
        <taxon>Bacteria</taxon>
        <taxon>Bacillati</taxon>
        <taxon>Actinomycetota</taxon>
        <taxon>Actinomycetes</taxon>
        <taxon>Kitasatosporales</taxon>
        <taxon>Streptomycetaceae</taxon>
        <taxon>Streptomyces</taxon>
    </lineage>
</organism>
<proteinExistence type="predicted"/>
<evidence type="ECO:0000313" key="3">
    <source>
        <dbReference type="EMBL" id="RDG38164.1"/>
    </source>
</evidence>
<dbReference type="AlphaFoldDB" id="A0A370BD51"/>
<name>A0A370BD51_9ACTN</name>
<evidence type="ECO:0000256" key="2">
    <source>
        <dbReference type="SAM" id="Phobius"/>
    </source>
</evidence>
<protein>
    <recommendedName>
        <fullName evidence="5">Large membrane protein</fullName>
    </recommendedName>
</protein>
<dbReference type="EMBL" id="QQNA01000070">
    <property type="protein sequence ID" value="RDG38164.1"/>
    <property type="molecule type" value="Genomic_DNA"/>
</dbReference>
<feature type="compositionally biased region" description="Gly residues" evidence="1">
    <location>
        <begin position="446"/>
        <end position="461"/>
    </location>
</feature>
<evidence type="ECO:0008006" key="5">
    <source>
        <dbReference type="Google" id="ProtNLM"/>
    </source>
</evidence>
<dbReference type="Proteomes" id="UP000253741">
    <property type="component" value="Unassembled WGS sequence"/>
</dbReference>
<feature type="transmembrane region" description="Helical" evidence="2">
    <location>
        <begin position="27"/>
        <end position="47"/>
    </location>
</feature>
<evidence type="ECO:0000313" key="4">
    <source>
        <dbReference type="Proteomes" id="UP000253741"/>
    </source>
</evidence>
<feature type="region of interest" description="Disordered" evidence="1">
    <location>
        <begin position="423"/>
        <end position="475"/>
    </location>
</feature>
<keyword evidence="2" id="KW-1133">Transmembrane helix</keyword>
<dbReference type="OrthoDB" id="3830613at2"/>
<reference evidence="3 4" key="1">
    <citation type="submission" date="2018-07" db="EMBL/GenBank/DDBJ databases">
        <title>Streptomyces species from bats.</title>
        <authorList>
            <person name="Dunlap C."/>
        </authorList>
    </citation>
    <scope>NUCLEOTIDE SEQUENCE [LARGE SCALE GENOMIC DNA]</scope>
    <source>
        <strain evidence="3 4">AC230</strain>
    </source>
</reference>
<feature type="region of interest" description="Disordered" evidence="1">
    <location>
        <begin position="1"/>
        <end position="24"/>
    </location>
</feature>
<keyword evidence="2" id="KW-0812">Transmembrane</keyword>
<evidence type="ECO:0000256" key="1">
    <source>
        <dbReference type="SAM" id="MobiDB-lite"/>
    </source>
</evidence>
<sequence length="559" mass="54076">MTSTERPQEGTAESGGAGVARRRRPRFAVATVAAAVLIAGGGGAYFATSAFGGGAGPTADGGPPPLALDALEAPAPGQVGAAGPTAGGAAAGESAPAGIAPGEPDPGGVTYRAKGKLPQGPGTARVYRTSGAVTAADVTRLAKALGLTGAPRSDGTAWKVGTDKDGSGPLLSVARQAPGTWTYAQFGRAGGDNCLKGKACPSGGSSASGTGTGRGTGAGTGTGTDTSAGAGAAVSEAAAKKAAAPVLKALGQSDADLDAGQLMGSTRVVNADPVVGGLPTYGWSTGIQVGTDGQVIGGSGQLTAPERSDAYPVIGADAALKELNKAAGGAAGTGPGRIGGCATAVPLESERPAAPCEAKGGAGVAAAEPVEIDKAVFGLAVRSVEGKGALVPSWLFEVAPGGGAAPYTVTHPAVAPEFLTKAEPPHRELPGGPSPVGPGDSRGEEPGTGGSGSGKAGGGETGGEKTAPGTSRSSAIVSYTTDGRKLTLHFMGGVCSTYTPQVDESGTAVKVKLVVSHPDPDRMCVAIAKEQSVTAELAQPLGKRLVVDATTGEKIARRG</sequence>
<feature type="compositionally biased region" description="Gly residues" evidence="1">
    <location>
        <begin position="210"/>
        <end position="222"/>
    </location>
</feature>
<feature type="region of interest" description="Disordered" evidence="1">
    <location>
        <begin position="57"/>
        <end position="123"/>
    </location>
</feature>
<dbReference type="RefSeq" id="WP_114623553.1">
    <property type="nucleotide sequence ID" value="NZ_QQNA01000070.1"/>
</dbReference>